<dbReference type="OrthoDB" id="2410195at2759"/>
<dbReference type="AlphaFoldDB" id="A0A9P3L1I0"/>
<comment type="caution">
    <text evidence="5">The sequence shown here is derived from an EMBL/GenBank/DDBJ whole genome shotgun (WGS) entry which is preliminary data.</text>
</comment>
<dbReference type="PANTHER" id="PTHR43712:SF2">
    <property type="entry name" value="O-METHYLTRANSFERASE CICE"/>
    <property type="match status" value="1"/>
</dbReference>
<keyword evidence="1" id="KW-0489">Methyltransferase</keyword>
<protein>
    <submittedName>
        <fullName evidence="5">Uncharacterized protein</fullName>
    </submittedName>
</protein>
<dbReference type="GeneID" id="68298566"/>
<dbReference type="GO" id="GO:0032259">
    <property type="term" value="P:methylation"/>
    <property type="evidence" value="ECO:0007669"/>
    <property type="project" value="UniProtKB-KW"/>
</dbReference>
<feature type="compositionally biased region" description="Polar residues" evidence="4">
    <location>
        <begin position="1"/>
        <end position="10"/>
    </location>
</feature>
<name>A0A9P3L1I0_9PEZI</name>
<feature type="region of interest" description="Disordered" evidence="4">
    <location>
        <begin position="1"/>
        <end position="35"/>
    </location>
</feature>
<dbReference type="InterPro" id="IPR036388">
    <property type="entry name" value="WH-like_DNA-bd_sf"/>
</dbReference>
<dbReference type="EMBL" id="BOLY01000009">
    <property type="protein sequence ID" value="GIZ49976.1"/>
    <property type="molecule type" value="Genomic_DNA"/>
</dbReference>
<dbReference type="GO" id="GO:0008168">
    <property type="term" value="F:methyltransferase activity"/>
    <property type="evidence" value="ECO:0007669"/>
    <property type="project" value="UniProtKB-KW"/>
</dbReference>
<dbReference type="RefSeq" id="XP_044664463.1">
    <property type="nucleotide sequence ID" value="XM_044808528.1"/>
</dbReference>
<evidence type="ECO:0000256" key="4">
    <source>
        <dbReference type="SAM" id="MobiDB-lite"/>
    </source>
</evidence>
<accession>A0A9P3L1I0</accession>
<dbReference type="PANTHER" id="PTHR43712">
    <property type="entry name" value="PUTATIVE (AFU_ORTHOLOGUE AFUA_4G14580)-RELATED"/>
    <property type="match status" value="1"/>
</dbReference>
<evidence type="ECO:0000313" key="5">
    <source>
        <dbReference type="EMBL" id="GIZ49976.1"/>
    </source>
</evidence>
<keyword evidence="3" id="KW-0949">S-adenosyl-L-methionine</keyword>
<dbReference type="InterPro" id="IPR036390">
    <property type="entry name" value="WH_DNA-bd_sf"/>
</dbReference>
<gene>
    <name evidence="5" type="ORF">CKM354_001299100</name>
</gene>
<dbReference type="Proteomes" id="UP000825890">
    <property type="component" value="Unassembled WGS sequence"/>
</dbReference>
<evidence type="ECO:0000256" key="2">
    <source>
        <dbReference type="ARBA" id="ARBA00022679"/>
    </source>
</evidence>
<keyword evidence="2" id="KW-0808">Transferase</keyword>
<evidence type="ECO:0000256" key="1">
    <source>
        <dbReference type="ARBA" id="ARBA00022603"/>
    </source>
</evidence>
<evidence type="ECO:0000256" key="3">
    <source>
        <dbReference type="ARBA" id="ARBA00022691"/>
    </source>
</evidence>
<sequence length="187" mass="20627">MNTHELQTGHLSALQRERSQSMPTHFEPADCSDSTEYPIKRRRTKETSRATRVDAHKLCALAIAADIDLFGHLARTHHALTSELAAVTGVEASLLDSIMQTLAADGWLDEIGAEHFAANKVTHAMTDPDFQSLVAHCYEMGLPAALATPRFLNSINFKEPQDASLMAWHVSKARTSGFFDYFNGVDT</sequence>
<reference evidence="5 6" key="1">
    <citation type="submission" date="2021-01" db="EMBL/GenBank/DDBJ databases">
        <title>Cercospora kikuchii MAFF 305040 whole genome shotgun sequence.</title>
        <authorList>
            <person name="Kashiwa T."/>
            <person name="Suzuki T."/>
        </authorList>
    </citation>
    <scope>NUCLEOTIDE SEQUENCE [LARGE SCALE GENOMIC DNA]</scope>
    <source>
        <strain evidence="5 6">MAFF 305040</strain>
    </source>
</reference>
<evidence type="ECO:0000313" key="6">
    <source>
        <dbReference type="Proteomes" id="UP000825890"/>
    </source>
</evidence>
<organism evidence="5 6">
    <name type="scientific">Cercospora kikuchii</name>
    <dbReference type="NCBI Taxonomy" id="84275"/>
    <lineage>
        <taxon>Eukaryota</taxon>
        <taxon>Fungi</taxon>
        <taxon>Dikarya</taxon>
        <taxon>Ascomycota</taxon>
        <taxon>Pezizomycotina</taxon>
        <taxon>Dothideomycetes</taxon>
        <taxon>Dothideomycetidae</taxon>
        <taxon>Mycosphaerellales</taxon>
        <taxon>Mycosphaerellaceae</taxon>
        <taxon>Cercospora</taxon>
    </lineage>
</organism>
<proteinExistence type="predicted"/>
<dbReference type="SUPFAM" id="SSF46785">
    <property type="entry name" value="Winged helix' DNA-binding domain"/>
    <property type="match status" value="1"/>
</dbReference>
<dbReference type="Gene3D" id="1.10.10.10">
    <property type="entry name" value="Winged helix-like DNA-binding domain superfamily/Winged helix DNA-binding domain"/>
    <property type="match status" value="1"/>
</dbReference>
<keyword evidence="6" id="KW-1185">Reference proteome</keyword>